<dbReference type="PANTHER" id="PTHR13696">
    <property type="entry name" value="P-LOOP CONTAINING NUCLEOSIDE TRIPHOSPHATE HYDROLASE"/>
    <property type="match status" value="1"/>
</dbReference>
<dbReference type="RefSeq" id="WP_155325509.1">
    <property type="nucleotide sequence ID" value="NZ_AP021876.1"/>
</dbReference>
<dbReference type="Proteomes" id="UP000425960">
    <property type="component" value="Chromosome"/>
</dbReference>
<dbReference type="EMBL" id="AP021876">
    <property type="protein sequence ID" value="BBO86099.1"/>
    <property type="molecule type" value="Genomic_DNA"/>
</dbReference>
<evidence type="ECO:0000313" key="3">
    <source>
        <dbReference type="Proteomes" id="UP000425960"/>
    </source>
</evidence>
<dbReference type="AlphaFoldDB" id="A0A5K8A0M4"/>
<dbReference type="InterPro" id="IPR027417">
    <property type="entry name" value="P-loop_NTPase"/>
</dbReference>
<dbReference type="InterPro" id="IPR025669">
    <property type="entry name" value="AAA_dom"/>
</dbReference>
<protein>
    <submittedName>
        <fullName evidence="2">Cobyrinic acid a,c-diamide synthase</fullName>
    </submittedName>
</protein>
<dbReference type="KEGG" id="dov:DSCO28_66650"/>
<evidence type="ECO:0000313" key="2">
    <source>
        <dbReference type="EMBL" id="BBO86099.1"/>
    </source>
</evidence>
<dbReference type="Gene3D" id="3.40.50.300">
    <property type="entry name" value="P-loop containing nucleotide triphosphate hydrolases"/>
    <property type="match status" value="1"/>
</dbReference>
<evidence type="ECO:0000259" key="1">
    <source>
        <dbReference type="Pfam" id="PF13614"/>
    </source>
</evidence>
<dbReference type="InterPro" id="IPR050678">
    <property type="entry name" value="DNA_Partitioning_ATPase"/>
</dbReference>
<dbReference type="PANTHER" id="PTHR13696:SF52">
    <property type="entry name" value="PARA FAMILY PROTEIN CT_582"/>
    <property type="match status" value="1"/>
</dbReference>
<dbReference type="CDD" id="cd02042">
    <property type="entry name" value="ParAB_family"/>
    <property type="match status" value="1"/>
</dbReference>
<sequence length="254" mass="28438">MKTIAIYSIKGGVGKTATCVNLAHLAANSRKKVLLCDLDPQGSASFYYRIQPKTKYSSLKFIKGGKRIDKAIRGTDFPGLDLLPADLSYRNLDILLSGTAKSRTRLRRLLGDSQASYDCIFLDCPPNITLVSENIFHAADLILVPLIPTTLSILTYGKLHDFFVQNDLSLNKLHPFLSMVEPRKQMHRQSIREIMTGTNNLLRTYIPFSADVEKMGFYREPLTHRHPAAAASMAFKKLWSEIETTILKASPHGN</sequence>
<gene>
    <name evidence="2" type="ORF">DSCO28_66650</name>
</gene>
<accession>A0A5K8A0M4</accession>
<proteinExistence type="predicted"/>
<dbReference type="Pfam" id="PF13614">
    <property type="entry name" value="AAA_31"/>
    <property type="match status" value="1"/>
</dbReference>
<reference evidence="2 3" key="1">
    <citation type="submission" date="2019-11" db="EMBL/GenBank/DDBJ databases">
        <title>Comparative genomics of hydrocarbon-degrading Desulfosarcina strains.</title>
        <authorList>
            <person name="Watanabe M."/>
            <person name="Kojima H."/>
            <person name="Fukui M."/>
        </authorList>
    </citation>
    <scope>NUCLEOTIDE SEQUENCE [LARGE SCALE GENOMIC DNA]</scope>
    <source>
        <strain evidence="2 3">28bB2T</strain>
    </source>
</reference>
<organism evidence="2 3">
    <name type="scientific">Desulfosarcina ovata subsp. sediminis</name>
    <dbReference type="NCBI Taxonomy" id="885957"/>
    <lineage>
        <taxon>Bacteria</taxon>
        <taxon>Pseudomonadati</taxon>
        <taxon>Thermodesulfobacteriota</taxon>
        <taxon>Desulfobacteria</taxon>
        <taxon>Desulfobacterales</taxon>
        <taxon>Desulfosarcinaceae</taxon>
        <taxon>Desulfosarcina</taxon>
    </lineage>
</organism>
<name>A0A5K8A0M4_9BACT</name>
<feature type="domain" description="AAA" evidence="1">
    <location>
        <begin position="1"/>
        <end position="154"/>
    </location>
</feature>
<dbReference type="SUPFAM" id="SSF52540">
    <property type="entry name" value="P-loop containing nucleoside triphosphate hydrolases"/>
    <property type="match status" value="1"/>
</dbReference>